<dbReference type="Gene3D" id="3.80.10.10">
    <property type="entry name" value="Ribonuclease Inhibitor"/>
    <property type="match status" value="1"/>
</dbReference>
<feature type="domain" description="Disease resistance protein winged helix" evidence="3">
    <location>
        <begin position="116"/>
        <end position="189"/>
    </location>
</feature>
<name>A0ABU6XSQ1_9FABA</name>
<evidence type="ECO:0000313" key="6">
    <source>
        <dbReference type="Proteomes" id="UP001341840"/>
    </source>
</evidence>
<dbReference type="InterPro" id="IPR027417">
    <property type="entry name" value="P-loop_NTPase"/>
</dbReference>
<dbReference type="InterPro" id="IPR036388">
    <property type="entry name" value="WH-like_DNA-bd_sf"/>
</dbReference>
<dbReference type="Gene3D" id="1.10.10.10">
    <property type="entry name" value="Winged helix-like DNA-binding domain superfamily/Winged helix DNA-binding domain"/>
    <property type="match status" value="1"/>
</dbReference>
<dbReference type="Gene3D" id="1.10.8.430">
    <property type="entry name" value="Helical domain of apoptotic protease-activating factors"/>
    <property type="match status" value="1"/>
</dbReference>
<evidence type="ECO:0000256" key="2">
    <source>
        <dbReference type="ARBA" id="ARBA00022821"/>
    </source>
</evidence>
<evidence type="ECO:0000256" key="1">
    <source>
        <dbReference type="ARBA" id="ARBA00022737"/>
    </source>
</evidence>
<dbReference type="SUPFAM" id="SSF52540">
    <property type="entry name" value="P-loop containing nucleoside triphosphate hydrolases"/>
    <property type="match status" value="1"/>
</dbReference>
<dbReference type="EMBL" id="JASCZI010212876">
    <property type="protein sequence ID" value="MED6200475.1"/>
    <property type="molecule type" value="Genomic_DNA"/>
</dbReference>
<dbReference type="Pfam" id="PF25019">
    <property type="entry name" value="LRR_R13L1-DRL21"/>
    <property type="match status" value="1"/>
</dbReference>
<dbReference type="Proteomes" id="UP001341840">
    <property type="component" value="Unassembled WGS sequence"/>
</dbReference>
<evidence type="ECO:0000313" key="5">
    <source>
        <dbReference type="EMBL" id="MED6200475.1"/>
    </source>
</evidence>
<dbReference type="InterPro" id="IPR056789">
    <property type="entry name" value="LRR_R13L1-DRL21"/>
</dbReference>
<dbReference type="PANTHER" id="PTHR23155:SF1241">
    <property type="entry name" value="DISEASE RESISTANCE RPP13-LIKE PROTEIN 1-RELATED"/>
    <property type="match status" value="1"/>
</dbReference>
<dbReference type="InterPro" id="IPR058922">
    <property type="entry name" value="WHD_DRP"/>
</dbReference>
<dbReference type="InterPro" id="IPR042197">
    <property type="entry name" value="Apaf_helical"/>
</dbReference>
<evidence type="ECO:0000259" key="4">
    <source>
        <dbReference type="Pfam" id="PF25019"/>
    </source>
</evidence>
<feature type="non-terminal residue" evidence="5">
    <location>
        <position position="555"/>
    </location>
</feature>
<evidence type="ECO:0000259" key="3">
    <source>
        <dbReference type="Pfam" id="PF23559"/>
    </source>
</evidence>
<feature type="domain" description="R13L1/DRL21-like LRR repeat region" evidence="4">
    <location>
        <begin position="318"/>
        <end position="423"/>
    </location>
</feature>
<dbReference type="InterPro" id="IPR044974">
    <property type="entry name" value="Disease_R_plants"/>
</dbReference>
<proteinExistence type="predicted"/>
<sequence length="555" mass="63219">MVAGIIGTCEAHQLNVLSDDACWSLFEQCAFGSDKERCQKFEAIGREIVRKCGGLPLAAQALGGLLRFKKTNEEWLEIKESKLWDFPDESHILPALRLSYFHLTPTLKLCFAFCAIFPKDTEIMKEELIHLWMANAFIQPSIKHTDVKDVGNMIWNELQQKSFFQDIKIDDDTRQVISFKMHDLIHDLAQSVAGQECVILDDAKVSDLSKSTHYVSFGVDGGQRSFSKTYFEKFESLRTEYQVDLYKEISCSIASNQSLRVLRAGDWFPLPSVGNLIHLRYLELRGNENIDSPKITEFIHCEKGDRAQLGTIAWPKLSEAEKANLKGKKDLRALVLSWNIQGSSLYVDVEQEQVLEGLQPHSNLKSLGIISYDGLRLASWLGDSSSTSLGNLIDLTLSNCRRCQRVGALGKLPSLKRLYICYMDNVQDVDDECYNDVEMTRTVFPSLEELALEYLPNLKLLLKTERRDIFPCLSELDITGCPKLDALPKCVLHLTSLRRLWISECPILSRRCKEEYSQKLAYIPNKDIENQRILRKKPRSYIGGRSETEQGSLDK</sequence>
<protein>
    <recommendedName>
        <fullName evidence="7">NB-ARC domain-containing protein</fullName>
    </recommendedName>
</protein>
<accession>A0ABU6XSQ1</accession>
<reference evidence="5 6" key="1">
    <citation type="journal article" date="2023" name="Plants (Basel)">
        <title>Bridging the Gap: Combining Genomics and Transcriptomics Approaches to Understand Stylosanthes scabra, an Orphan Legume from the Brazilian Caatinga.</title>
        <authorList>
            <person name="Ferreira-Neto J.R.C."/>
            <person name="da Silva M.D."/>
            <person name="Binneck E."/>
            <person name="de Melo N.F."/>
            <person name="da Silva R.H."/>
            <person name="de Melo A.L.T.M."/>
            <person name="Pandolfi V."/>
            <person name="Bustamante F.O."/>
            <person name="Brasileiro-Vidal A.C."/>
            <person name="Benko-Iseppon A.M."/>
        </authorList>
    </citation>
    <scope>NUCLEOTIDE SEQUENCE [LARGE SCALE GENOMIC DNA]</scope>
    <source>
        <tissue evidence="5">Leaves</tissue>
    </source>
</reference>
<dbReference type="PANTHER" id="PTHR23155">
    <property type="entry name" value="DISEASE RESISTANCE PROTEIN RP"/>
    <property type="match status" value="1"/>
</dbReference>
<organism evidence="5 6">
    <name type="scientific">Stylosanthes scabra</name>
    <dbReference type="NCBI Taxonomy" id="79078"/>
    <lineage>
        <taxon>Eukaryota</taxon>
        <taxon>Viridiplantae</taxon>
        <taxon>Streptophyta</taxon>
        <taxon>Embryophyta</taxon>
        <taxon>Tracheophyta</taxon>
        <taxon>Spermatophyta</taxon>
        <taxon>Magnoliopsida</taxon>
        <taxon>eudicotyledons</taxon>
        <taxon>Gunneridae</taxon>
        <taxon>Pentapetalae</taxon>
        <taxon>rosids</taxon>
        <taxon>fabids</taxon>
        <taxon>Fabales</taxon>
        <taxon>Fabaceae</taxon>
        <taxon>Papilionoideae</taxon>
        <taxon>50 kb inversion clade</taxon>
        <taxon>dalbergioids sensu lato</taxon>
        <taxon>Dalbergieae</taxon>
        <taxon>Pterocarpus clade</taxon>
        <taxon>Stylosanthes</taxon>
    </lineage>
</organism>
<dbReference type="SUPFAM" id="SSF52058">
    <property type="entry name" value="L domain-like"/>
    <property type="match status" value="1"/>
</dbReference>
<keyword evidence="2" id="KW-0611">Plant defense</keyword>
<gene>
    <name evidence="5" type="ORF">PIB30_085484</name>
</gene>
<keyword evidence="1" id="KW-0677">Repeat</keyword>
<comment type="caution">
    <text evidence="5">The sequence shown here is derived from an EMBL/GenBank/DDBJ whole genome shotgun (WGS) entry which is preliminary data.</text>
</comment>
<keyword evidence="6" id="KW-1185">Reference proteome</keyword>
<evidence type="ECO:0008006" key="7">
    <source>
        <dbReference type="Google" id="ProtNLM"/>
    </source>
</evidence>
<dbReference type="InterPro" id="IPR032675">
    <property type="entry name" value="LRR_dom_sf"/>
</dbReference>
<dbReference type="Pfam" id="PF23559">
    <property type="entry name" value="WHD_DRP"/>
    <property type="match status" value="1"/>
</dbReference>